<protein>
    <submittedName>
        <fullName evidence="2">Uncharacterized protein</fullName>
    </submittedName>
</protein>
<name>A0AAW1IAD0_POPJA</name>
<evidence type="ECO:0000256" key="1">
    <source>
        <dbReference type="SAM" id="MobiDB-lite"/>
    </source>
</evidence>
<dbReference type="EMBL" id="JASPKY010000710">
    <property type="protein sequence ID" value="KAK9686357.1"/>
    <property type="molecule type" value="Genomic_DNA"/>
</dbReference>
<feature type="compositionally biased region" description="Basic and acidic residues" evidence="1">
    <location>
        <begin position="116"/>
        <end position="143"/>
    </location>
</feature>
<evidence type="ECO:0000313" key="2">
    <source>
        <dbReference type="EMBL" id="KAK9686357.1"/>
    </source>
</evidence>
<comment type="caution">
    <text evidence="2">The sequence shown here is derived from an EMBL/GenBank/DDBJ whole genome shotgun (WGS) entry which is preliminary data.</text>
</comment>
<dbReference type="AlphaFoldDB" id="A0AAW1IAD0"/>
<accession>A0AAW1IAD0</accession>
<keyword evidence="3" id="KW-1185">Reference proteome</keyword>
<proteinExistence type="predicted"/>
<organism evidence="2 3">
    <name type="scientific">Popillia japonica</name>
    <name type="common">Japanese beetle</name>
    <dbReference type="NCBI Taxonomy" id="7064"/>
    <lineage>
        <taxon>Eukaryota</taxon>
        <taxon>Metazoa</taxon>
        <taxon>Ecdysozoa</taxon>
        <taxon>Arthropoda</taxon>
        <taxon>Hexapoda</taxon>
        <taxon>Insecta</taxon>
        <taxon>Pterygota</taxon>
        <taxon>Neoptera</taxon>
        <taxon>Endopterygota</taxon>
        <taxon>Coleoptera</taxon>
        <taxon>Polyphaga</taxon>
        <taxon>Scarabaeiformia</taxon>
        <taxon>Scarabaeidae</taxon>
        <taxon>Rutelinae</taxon>
        <taxon>Popillia</taxon>
    </lineage>
</organism>
<dbReference type="Proteomes" id="UP001458880">
    <property type="component" value="Unassembled WGS sequence"/>
</dbReference>
<feature type="region of interest" description="Disordered" evidence="1">
    <location>
        <begin position="73"/>
        <end position="143"/>
    </location>
</feature>
<feature type="compositionally biased region" description="Basic and acidic residues" evidence="1">
    <location>
        <begin position="81"/>
        <end position="96"/>
    </location>
</feature>
<reference evidence="2 3" key="1">
    <citation type="journal article" date="2024" name="BMC Genomics">
        <title>De novo assembly and annotation of Popillia japonica's genome with initial clues to its potential as an invasive pest.</title>
        <authorList>
            <person name="Cucini C."/>
            <person name="Boschi S."/>
            <person name="Funari R."/>
            <person name="Cardaioli E."/>
            <person name="Iannotti N."/>
            <person name="Marturano G."/>
            <person name="Paoli F."/>
            <person name="Bruttini M."/>
            <person name="Carapelli A."/>
            <person name="Frati F."/>
            <person name="Nardi F."/>
        </authorList>
    </citation>
    <scope>NUCLEOTIDE SEQUENCE [LARGE SCALE GENOMIC DNA]</scope>
    <source>
        <strain evidence="2">DMR45628</strain>
    </source>
</reference>
<evidence type="ECO:0000313" key="3">
    <source>
        <dbReference type="Proteomes" id="UP001458880"/>
    </source>
</evidence>
<gene>
    <name evidence="2" type="ORF">QE152_g37237</name>
</gene>
<sequence length="143" mass="17089">MDVKLPAVLKLEGNLSENFRKFKQNFEIYLIASGKDKATEQVKVALLLNAIGKDAVEIFNTFKLSDEEKLKQKIQEKRKREKDYYDRNAKSKKEGEEQVDDRDQEEVNKEIANQRQEMEIENRGEREKRERKLPSRFKDYKLY</sequence>